<keyword evidence="1" id="KW-0472">Membrane</keyword>
<dbReference type="Pfam" id="PF06170">
    <property type="entry name" value="DUF983"/>
    <property type="match status" value="1"/>
</dbReference>
<protein>
    <submittedName>
        <fullName evidence="2">DUF983 domain-containing protein</fullName>
    </submittedName>
</protein>
<keyword evidence="1" id="KW-1133">Transmembrane helix</keyword>
<dbReference type="InterPro" id="IPR009325">
    <property type="entry name" value="DUF983"/>
</dbReference>
<dbReference type="EMBL" id="CP060782">
    <property type="protein sequence ID" value="QNP45682.1"/>
    <property type="molecule type" value="Genomic_DNA"/>
</dbReference>
<sequence length="133" mass="14469">MSGAAGARRRTARAEVAETSPLAKALKGSCPRCGQGHLFQSWVRFEPRCRACSLDFDSFNVGDGPAAFLILIVGAILTVMAIFVDLTWSPPWWVHLVWIPVGLALTVGGLRTAKAWLIAQEFVHRAREGKIAP</sequence>
<feature type="transmembrane region" description="Helical" evidence="1">
    <location>
        <begin position="92"/>
        <end position="110"/>
    </location>
</feature>
<proteinExistence type="predicted"/>
<evidence type="ECO:0000313" key="3">
    <source>
        <dbReference type="Proteomes" id="UP000516105"/>
    </source>
</evidence>
<accession>A0ABX6T745</accession>
<evidence type="ECO:0000313" key="2">
    <source>
        <dbReference type="EMBL" id="QNP45682.1"/>
    </source>
</evidence>
<gene>
    <name evidence="2" type="ORF">H9L14_14365</name>
</gene>
<organism evidence="2 3">
    <name type="scientific">Sphingomonas sediminicola</name>
    <dbReference type="NCBI Taxonomy" id="386874"/>
    <lineage>
        <taxon>Bacteria</taxon>
        <taxon>Pseudomonadati</taxon>
        <taxon>Pseudomonadota</taxon>
        <taxon>Alphaproteobacteria</taxon>
        <taxon>Sphingomonadales</taxon>
        <taxon>Sphingomonadaceae</taxon>
        <taxon>Sphingomonas</taxon>
    </lineage>
</organism>
<keyword evidence="3" id="KW-1185">Reference proteome</keyword>
<reference evidence="2 3" key="1">
    <citation type="submission" date="2020-08" db="EMBL/GenBank/DDBJ databases">
        <title>Genome sequence of Sphingomonas sediminicola KACC 15039T.</title>
        <authorList>
            <person name="Hyun D.-W."/>
            <person name="Bae J.-W."/>
        </authorList>
    </citation>
    <scope>NUCLEOTIDE SEQUENCE [LARGE SCALE GENOMIC DNA]</scope>
    <source>
        <strain evidence="2 3">KACC 15039</strain>
    </source>
</reference>
<name>A0ABX6T745_9SPHN</name>
<evidence type="ECO:0000256" key="1">
    <source>
        <dbReference type="SAM" id="Phobius"/>
    </source>
</evidence>
<dbReference type="Proteomes" id="UP000516105">
    <property type="component" value="Chromosome"/>
</dbReference>
<feature type="transmembrane region" description="Helical" evidence="1">
    <location>
        <begin position="66"/>
        <end position="86"/>
    </location>
</feature>
<keyword evidence="1" id="KW-0812">Transmembrane</keyword>